<sequence>MAADGHKVSRIFRRPADISSFVSSVISVSLSPLGALSYPSWRISYHDLERIVTGAAERRPFDESHPQKRCPGILATSRQSYHEVRRELYSNRMITFHISPNPKRASAKRSGEHPRTDVLDPLGSLWCLRPRYHKPRKAEDQNMLSWEQLPYRKLKGVNFELLATDPANPAELLQVWNELRNGKQIEVKLPFEQKYKIKSMPSSQRYRSTPFQTNSPITRPVRKKTWTA</sequence>
<keyword evidence="3" id="KW-1185">Reference proteome</keyword>
<evidence type="ECO:0000313" key="3">
    <source>
        <dbReference type="Proteomes" id="UP000019373"/>
    </source>
</evidence>
<dbReference type="GeneID" id="19242416"/>
<dbReference type="HOGENOM" id="CLU_1214751_0_0_1"/>
<protein>
    <submittedName>
        <fullName evidence="2">Uncharacterized protein</fullName>
    </submittedName>
</protein>
<proteinExistence type="predicted"/>
<dbReference type="AlphaFoldDB" id="U1G4W6"/>
<gene>
    <name evidence="2" type="ORF">EPUS_07534</name>
</gene>
<feature type="compositionally biased region" description="Polar residues" evidence="1">
    <location>
        <begin position="202"/>
        <end position="217"/>
    </location>
</feature>
<evidence type="ECO:0000256" key="1">
    <source>
        <dbReference type="SAM" id="MobiDB-lite"/>
    </source>
</evidence>
<organism evidence="2 3">
    <name type="scientific">Endocarpon pusillum (strain Z07020 / HMAS-L-300199)</name>
    <name type="common">Lichen-forming fungus</name>
    <dbReference type="NCBI Taxonomy" id="1263415"/>
    <lineage>
        <taxon>Eukaryota</taxon>
        <taxon>Fungi</taxon>
        <taxon>Dikarya</taxon>
        <taxon>Ascomycota</taxon>
        <taxon>Pezizomycotina</taxon>
        <taxon>Eurotiomycetes</taxon>
        <taxon>Chaetothyriomycetidae</taxon>
        <taxon>Verrucariales</taxon>
        <taxon>Verrucariaceae</taxon>
        <taxon>Endocarpon</taxon>
    </lineage>
</organism>
<dbReference type="RefSeq" id="XP_007801963.1">
    <property type="nucleotide sequence ID" value="XM_007803772.1"/>
</dbReference>
<name>U1G4W6_ENDPU</name>
<reference evidence="3" key="1">
    <citation type="journal article" date="2014" name="BMC Genomics">
        <title>Genome characteristics reveal the impact of lichenization on lichen-forming fungus Endocarpon pusillum Hedwig (Verrucariales, Ascomycota).</title>
        <authorList>
            <person name="Wang Y.-Y."/>
            <person name="Liu B."/>
            <person name="Zhang X.-Y."/>
            <person name="Zhou Q.-M."/>
            <person name="Zhang T."/>
            <person name="Li H."/>
            <person name="Yu Y.-F."/>
            <person name="Zhang X.-L."/>
            <person name="Hao X.-Y."/>
            <person name="Wang M."/>
            <person name="Wang L."/>
            <person name="Wei J.-C."/>
        </authorList>
    </citation>
    <scope>NUCLEOTIDE SEQUENCE [LARGE SCALE GENOMIC DNA]</scope>
    <source>
        <strain evidence="3">Z07020 / HMAS-L-300199</strain>
    </source>
</reference>
<accession>U1G4W6</accession>
<dbReference type="Proteomes" id="UP000019373">
    <property type="component" value="Unassembled WGS sequence"/>
</dbReference>
<dbReference type="EMBL" id="KE721108">
    <property type="protein sequence ID" value="ERF72372.1"/>
    <property type="molecule type" value="Genomic_DNA"/>
</dbReference>
<feature type="region of interest" description="Disordered" evidence="1">
    <location>
        <begin position="202"/>
        <end position="228"/>
    </location>
</feature>
<evidence type="ECO:0000313" key="2">
    <source>
        <dbReference type="EMBL" id="ERF72372.1"/>
    </source>
</evidence>